<dbReference type="Proteomes" id="UP000199651">
    <property type="component" value="Unassembled WGS sequence"/>
</dbReference>
<evidence type="ECO:0000256" key="1">
    <source>
        <dbReference type="SAM" id="Phobius"/>
    </source>
</evidence>
<feature type="transmembrane region" description="Helical" evidence="1">
    <location>
        <begin position="68"/>
        <end position="89"/>
    </location>
</feature>
<keyword evidence="1" id="KW-0472">Membrane</keyword>
<dbReference type="AlphaFoldDB" id="A0A1H0FIH6"/>
<dbReference type="STRING" id="504798.SAMN05421871_103484"/>
<gene>
    <name evidence="2" type="ORF">SAMN05192558_101386</name>
</gene>
<protein>
    <submittedName>
        <fullName evidence="2">Uncharacterized protein</fullName>
    </submittedName>
</protein>
<name>A0A1H0FIH6_9PSEU</name>
<proteinExistence type="predicted"/>
<dbReference type="OrthoDB" id="3696035at2"/>
<evidence type="ECO:0000313" key="2">
    <source>
        <dbReference type="EMBL" id="SDN94477.1"/>
    </source>
</evidence>
<accession>A0A1H0FIH6</accession>
<reference evidence="3" key="1">
    <citation type="submission" date="2016-10" db="EMBL/GenBank/DDBJ databases">
        <authorList>
            <person name="Varghese N."/>
            <person name="Submissions S."/>
        </authorList>
    </citation>
    <scope>NUCLEOTIDE SEQUENCE [LARGE SCALE GENOMIC DNA]</scope>
    <source>
        <strain evidence="3">IBRC-M 10655</strain>
    </source>
</reference>
<evidence type="ECO:0000313" key="3">
    <source>
        <dbReference type="Proteomes" id="UP000199651"/>
    </source>
</evidence>
<feature type="transmembrane region" description="Helical" evidence="1">
    <location>
        <begin position="96"/>
        <end position="117"/>
    </location>
</feature>
<sequence>MTDGQLGAPHYGGPPVAAVDRPVVRRPGMVVSAAVLAFIQSGLTAITTLVMVFVAMGRTGTHAVIAHTLWGLQFIAMEGLVAGGVLLLLGKHRSVIIAGNAIHLLLSLLWIGVAVWFPGTTLDPEDPSGAKGGLVLIAIAFSVLPLVSLIQAGAHSTGAWLRFRSGRY</sequence>
<feature type="transmembrane region" description="Helical" evidence="1">
    <location>
        <begin position="30"/>
        <end position="56"/>
    </location>
</feature>
<feature type="transmembrane region" description="Helical" evidence="1">
    <location>
        <begin position="137"/>
        <end position="161"/>
    </location>
</feature>
<organism evidence="2 3">
    <name type="scientific">Actinokineospora alba</name>
    <dbReference type="NCBI Taxonomy" id="504798"/>
    <lineage>
        <taxon>Bacteria</taxon>
        <taxon>Bacillati</taxon>
        <taxon>Actinomycetota</taxon>
        <taxon>Actinomycetes</taxon>
        <taxon>Pseudonocardiales</taxon>
        <taxon>Pseudonocardiaceae</taxon>
        <taxon>Actinokineospora</taxon>
    </lineage>
</organism>
<dbReference type="EMBL" id="FNJB01000001">
    <property type="protein sequence ID" value="SDN94477.1"/>
    <property type="molecule type" value="Genomic_DNA"/>
</dbReference>
<keyword evidence="1" id="KW-0812">Transmembrane</keyword>
<keyword evidence="3" id="KW-1185">Reference proteome</keyword>
<keyword evidence="1" id="KW-1133">Transmembrane helix</keyword>
<dbReference type="RefSeq" id="WP_133794768.1">
    <property type="nucleotide sequence ID" value="NZ_FNDV01000003.1"/>
</dbReference>